<reference evidence="1 2" key="1">
    <citation type="journal article" date="2022" name="DNA Res.">
        <title>Chromosomal-level genome assembly of the orchid tree Bauhinia variegata (Leguminosae; Cercidoideae) supports the allotetraploid origin hypothesis of Bauhinia.</title>
        <authorList>
            <person name="Zhong Y."/>
            <person name="Chen Y."/>
            <person name="Zheng D."/>
            <person name="Pang J."/>
            <person name="Liu Y."/>
            <person name="Luo S."/>
            <person name="Meng S."/>
            <person name="Qian L."/>
            <person name="Wei D."/>
            <person name="Dai S."/>
            <person name="Zhou R."/>
        </authorList>
    </citation>
    <scope>NUCLEOTIDE SEQUENCE [LARGE SCALE GENOMIC DNA]</scope>
    <source>
        <strain evidence="1">BV-YZ2020</strain>
    </source>
</reference>
<sequence>MRNINLCISACLLFILCLVLAIGIARAAEYQPTEKVLLNCGGPPESIDIDGRTWYSDIGSKFTSSAGNSATSPAATQDPSVAEVPYMTARLNPTPFLGTSVQIALGLNYAFFMKEFSVNVEGDTLNITFTPSTNFSNAYAFVNGIEILSMPDIYSSNDPENPILIVDTGLFWTWGDDQLFLFGAGYGVTKPADPEVKIQYPSGTPTYIAPLDVYSTARSMGPNANINKNYNLTWIFNIDSGFFLSCGNWIPVHRDYVVLVPNGEPRQDMWLALHPNMTTKPRYCNAILNGVEIFKISDSANNLAGVNPHPAPQQAIIDPSLFRPSSHGRSKSWTRIIAGGVSGGVVLALVGFFAFTACRRSKQGKDSGASEGPLGWLPFSLYSYSHSAGSAKTTGSYGSSLPSNRFRHFSFAEIKAATNNFDEALLLGIGGFGKVYEGEIDGGATKILCARPALNPTLPKEQVSLAEWAAHCYKIGILDQIIDPYLKGRIAPDSFKKFAETAIECVADQSIERPSMGDVLWNLVFALQLQESAGESKDIGGIQSEEEPLCADAKGKKDPDDALPGFDGNATDSRSSGMSMSIGGRSLAREDSDRLTQSAVFSQIMNPIGR</sequence>
<dbReference type="Proteomes" id="UP000828941">
    <property type="component" value="Chromosome 2"/>
</dbReference>
<organism evidence="1 2">
    <name type="scientific">Bauhinia variegata</name>
    <name type="common">Purple orchid tree</name>
    <name type="synonym">Phanera variegata</name>
    <dbReference type="NCBI Taxonomy" id="167791"/>
    <lineage>
        <taxon>Eukaryota</taxon>
        <taxon>Viridiplantae</taxon>
        <taxon>Streptophyta</taxon>
        <taxon>Embryophyta</taxon>
        <taxon>Tracheophyta</taxon>
        <taxon>Spermatophyta</taxon>
        <taxon>Magnoliopsida</taxon>
        <taxon>eudicotyledons</taxon>
        <taxon>Gunneridae</taxon>
        <taxon>Pentapetalae</taxon>
        <taxon>rosids</taxon>
        <taxon>fabids</taxon>
        <taxon>Fabales</taxon>
        <taxon>Fabaceae</taxon>
        <taxon>Cercidoideae</taxon>
        <taxon>Cercideae</taxon>
        <taxon>Bauhiniinae</taxon>
        <taxon>Bauhinia</taxon>
    </lineage>
</organism>
<proteinExistence type="predicted"/>
<name>A0ACB9PYG5_BAUVA</name>
<comment type="caution">
    <text evidence="1">The sequence shown here is derived from an EMBL/GenBank/DDBJ whole genome shotgun (WGS) entry which is preliminary data.</text>
</comment>
<evidence type="ECO:0000313" key="2">
    <source>
        <dbReference type="Proteomes" id="UP000828941"/>
    </source>
</evidence>
<dbReference type="EMBL" id="CM039427">
    <property type="protein sequence ID" value="KAI4353573.1"/>
    <property type="molecule type" value="Genomic_DNA"/>
</dbReference>
<protein>
    <submittedName>
        <fullName evidence="1">Uncharacterized protein</fullName>
    </submittedName>
</protein>
<evidence type="ECO:0000313" key="1">
    <source>
        <dbReference type="EMBL" id="KAI4353573.1"/>
    </source>
</evidence>
<keyword evidence="2" id="KW-1185">Reference proteome</keyword>
<gene>
    <name evidence="1" type="ORF">L6164_002510</name>
</gene>
<accession>A0ACB9PYG5</accession>